<reference evidence="3" key="1">
    <citation type="submission" date="2018-08" db="EMBL/GenBank/DDBJ databases">
        <title>A genome reference for cultivated species of the human gut microbiota.</title>
        <authorList>
            <person name="Zou Y."/>
            <person name="Xue W."/>
            <person name="Luo G."/>
        </authorList>
    </citation>
    <scope>NUCLEOTIDE SEQUENCE [LARGE SCALE GENOMIC DNA]</scope>
    <source>
        <strain evidence="3">OM06-4</strain>
    </source>
</reference>
<sequence>MTKKILVTGGTVFVSKFVATYFKNHDYDVYVLNRGNRKQIEGVKLIKGDRHHLGNLLKGYDFDVVFDVTAYTKQDVKDLLEGLNGVKDYILISSSAVYPESLSQPFKEEQKVGRNSIWGDYGSNKIEAENYLLSHIPQAYILRPPYLYGPMQNVYREPFVFECALKKRSFYLPNDGKMLLQFFHVEDLCKLMETIIKKHPHDHIMNVGNSEIVDINKFVELCYQVVGVPLNKVYVTKHDNQRDYFSFHNYNYVLDVTKQNQLLPSQKSLFEGLEESYQWYLDHPDEVVKKNYIEFIDQELI</sequence>
<accession>A0A3E3EHA5</accession>
<dbReference type="EMBL" id="QUSL01000001">
    <property type="protein sequence ID" value="RGD87236.1"/>
    <property type="molecule type" value="Genomic_DNA"/>
</dbReference>
<dbReference type="Proteomes" id="UP000261032">
    <property type="component" value="Unassembled WGS sequence"/>
</dbReference>
<protein>
    <submittedName>
        <fullName evidence="3">NAD-dependent epimerase/dehydratase family protein</fullName>
    </submittedName>
</protein>
<evidence type="ECO:0000313" key="2">
    <source>
        <dbReference type="EMBL" id="MDB7082967.1"/>
    </source>
</evidence>
<gene>
    <name evidence="3" type="ORF">DXB93_00780</name>
    <name evidence="2" type="ORF">PM738_04065</name>
</gene>
<proteinExistence type="predicted"/>
<organism evidence="3">
    <name type="scientific">Thomasclavelia ramosa</name>
    <dbReference type="NCBI Taxonomy" id="1547"/>
    <lineage>
        <taxon>Bacteria</taxon>
        <taxon>Bacillati</taxon>
        <taxon>Bacillota</taxon>
        <taxon>Erysipelotrichia</taxon>
        <taxon>Erysipelotrichales</taxon>
        <taxon>Coprobacillaceae</taxon>
        <taxon>Thomasclavelia</taxon>
    </lineage>
</organism>
<dbReference type="InterPro" id="IPR050177">
    <property type="entry name" value="Lipid_A_modif_metabolic_enz"/>
</dbReference>
<dbReference type="InterPro" id="IPR001509">
    <property type="entry name" value="Epimerase_deHydtase"/>
</dbReference>
<dbReference type="RefSeq" id="WP_003538811.1">
    <property type="nucleotide sequence ID" value="NZ_CAXMZC010000002.1"/>
</dbReference>
<evidence type="ECO:0000259" key="1">
    <source>
        <dbReference type="Pfam" id="PF01370"/>
    </source>
</evidence>
<dbReference type="EMBL" id="JAQLKE010000004">
    <property type="protein sequence ID" value="MDB7082967.1"/>
    <property type="molecule type" value="Genomic_DNA"/>
</dbReference>
<reference evidence="2" key="2">
    <citation type="submission" date="2023-01" db="EMBL/GenBank/DDBJ databases">
        <title>Human gut microbiome strain richness.</title>
        <authorList>
            <person name="Chen-Liaw A."/>
        </authorList>
    </citation>
    <scope>NUCLEOTIDE SEQUENCE</scope>
    <source>
        <strain evidence="2">1001217st2_G6_1001217B_191108</strain>
    </source>
</reference>
<dbReference type="Gene3D" id="3.40.50.720">
    <property type="entry name" value="NAD(P)-binding Rossmann-like Domain"/>
    <property type="match status" value="1"/>
</dbReference>
<comment type="caution">
    <text evidence="3">The sequence shown here is derived from an EMBL/GenBank/DDBJ whole genome shotgun (WGS) entry which is preliminary data.</text>
</comment>
<dbReference type="Proteomes" id="UP001211987">
    <property type="component" value="Unassembled WGS sequence"/>
</dbReference>
<dbReference type="PANTHER" id="PTHR43245">
    <property type="entry name" value="BIFUNCTIONAL POLYMYXIN RESISTANCE PROTEIN ARNA"/>
    <property type="match status" value="1"/>
</dbReference>
<dbReference type="SUPFAM" id="SSF51735">
    <property type="entry name" value="NAD(P)-binding Rossmann-fold domains"/>
    <property type="match status" value="1"/>
</dbReference>
<name>A0A3E3EHA5_9FIRM</name>
<dbReference type="AlphaFoldDB" id="A0A3E3EHA5"/>
<dbReference type="Pfam" id="PF01370">
    <property type="entry name" value="Epimerase"/>
    <property type="match status" value="1"/>
</dbReference>
<feature type="domain" description="NAD-dependent epimerase/dehydratase" evidence="1">
    <location>
        <begin position="5"/>
        <end position="208"/>
    </location>
</feature>
<evidence type="ECO:0000313" key="3">
    <source>
        <dbReference type="EMBL" id="RGD87236.1"/>
    </source>
</evidence>
<dbReference type="InterPro" id="IPR036291">
    <property type="entry name" value="NAD(P)-bd_dom_sf"/>
</dbReference>